<accession>A0A221JXK8</accession>
<dbReference type="SUPFAM" id="SSF52540">
    <property type="entry name" value="P-loop containing nucleoside triphosphate hydrolases"/>
    <property type="match status" value="1"/>
</dbReference>
<proteinExistence type="predicted"/>
<protein>
    <submittedName>
        <fullName evidence="1">Adenylate kinase</fullName>
    </submittedName>
</protein>
<dbReference type="InterPro" id="IPR052922">
    <property type="entry name" value="Cytidylate_Kinase-2"/>
</dbReference>
<name>A0A221JXK8_9RHOB</name>
<dbReference type="PANTHER" id="PTHR37816:SF2">
    <property type="entry name" value="DNA TOPOLOGY MODULATION PROTEIN FLAR-RELATED PROTEIN"/>
    <property type="match status" value="1"/>
</dbReference>
<dbReference type="EMBL" id="CP022415">
    <property type="protein sequence ID" value="ASM71475.1"/>
    <property type="molecule type" value="Genomic_DNA"/>
</dbReference>
<evidence type="ECO:0000313" key="2">
    <source>
        <dbReference type="Proteomes" id="UP000199754"/>
    </source>
</evidence>
<keyword evidence="2" id="KW-1185">Reference proteome</keyword>
<dbReference type="NCBIfam" id="NF004861">
    <property type="entry name" value="PRK06217.1"/>
    <property type="match status" value="1"/>
</dbReference>
<evidence type="ECO:0000313" key="1">
    <source>
        <dbReference type="EMBL" id="ASM71475.1"/>
    </source>
</evidence>
<dbReference type="Gene3D" id="3.40.50.300">
    <property type="entry name" value="P-loop containing nucleotide triphosphate hydrolases"/>
    <property type="match status" value="1"/>
</dbReference>
<keyword evidence="1" id="KW-0418">Kinase</keyword>
<sequence length="183" mass="20261">MAGQLKLYILGASCAGVSTLGDLLSRQMDVPQLDVDDYYWLPTDPPYTTKRPPEERVRLIRSDQARTNGWVLSGSFIGWGESLVDQVDLIVFVKTPTAVRMQRLNARESQRHGARILPGGDMHAAHLAFRNWAARYDDPTFSGRNLAQHESWLQTQTAPVLRLDGTQNANALVQSVTSALASA</sequence>
<dbReference type="RefSeq" id="WP_089422107.1">
    <property type="nucleotide sequence ID" value="NZ_CP022415.1"/>
</dbReference>
<dbReference type="PANTHER" id="PTHR37816">
    <property type="entry name" value="YALI0E33011P"/>
    <property type="match status" value="1"/>
</dbReference>
<organism evidence="1 2">
    <name type="scientific">Pseudosulfitobacter pseudonitzschiae</name>
    <dbReference type="NCBI Taxonomy" id="1402135"/>
    <lineage>
        <taxon>Bacteria</taxon>
        <taxon>Pseudomonadati</taxon>
        <taxon>Pseudomonadota</taxon>
        <taxon>Alphaproteobacteria</taxon>
        <taxon>Rhodobacterales</taxon>
        <taxon>Roseobacteraceae</taxon>
        <taxon>Pseudosulfitobacter</taxon>
    </lineage>
</organism>
<keyword evidence="1" id="KW-0808">Transferase</keyword>
<dbReference type="OrthoDB" id="5508973at2"/>
<gene>
    <name evidence="1" type="ORF">SULPSESMR1_00643</name>
</gene>
<dbReference type="KEGG" id="spse:SULPSESMR1_00643"/>
<dbReference type="GO" id="GO:0016301">
    <property type="term" value="F:kinase activity"/>
    <property type="evidence" value="ECO:0007669"/>
    <property type="project" value="UniProtKB-KW"/>
</dbReference>
<reference evidence="1 2" key="1">
    <citation type="submission" date="2017-07" db="EMBL/GenBank/DDBJ databases">
        <title>Genome Sequence of Sulfitobacter pseudonitzschiae Strain SMR1 Isolated from a culture of the Diatom Skeletonema marinoi.</title>
        <authorList>
            <person name="Topel M."/>
            <person name="Pinder M.I.M."/>
            <person name="Johansson O.N."/>
            <person name="Kourtchenko O."/>
            <person name="Godhe A."/>
            <person name="Clarke A.K."/>
        </authorList>
    </citation>
    <scope>NUCLEOTIDE SEQUENCE [LARGE SCALE GENOMIC DNA]</scope>
    <source>
        <strain evidence="1 2">SMR1</strain>
    </source>
</reference>
<dbReference type="AlphaFoldDB" id="A0A221JXK8"/>
<dbReference type="InterPro" id="IPR027417">
    <property type="entry name" value="P-loop_NTPase"/>
</dbReference>
<dbReference type="Proteomes" id="UP000199754">
    <property type="component" value="Chromosome"/>
</dbReference>